<dbReference type="AlphaFoldDB" id="A0A9W6N4D4"/>
<gene>
    <name evidence="3" type="ORF">GCM10008171_24720</name>
</gene>
<feature type="compositionally biased region" description="Pro residues" evidence="1">
    <location>
        <begin position="47"/>
        <end position="67"/>
    </location>
</feature>
<name>A0A9W6N4D4_9HYPH</name>
<feature type="signal peptide" evidence="2">
    <location>
        <begin position="1"/>
        <end position="22"/>
    </location>
</feature>
<accession>A0A9W6N4D4</accession>
<feature type="compositionally biased region" description="Low complexity" evidence="1">
    <location>
        <begin position="19"/>
        <end position="31"/>
    </location>
</feature>
<evidence type="ECO:0000256" key="2">
    <source>
        <dbReference type="SAM" id="SignalP"/>
    </source>
</evidence>
<evidence type="ECO:0000313" key="3">
    <source>
        <dbReference type="EMBL" id="GLK77218.1"/>
    </source>
</evidence>
<dbReference type="PANTHER" id="PTHR11102">
    <property type="entry name" value="SEL-1-LIKE PROTEIN"/>
    <property type="match status" value="1"/>
</dbReference>
<feature type="chain" id="PRO_5040925876" evidence="2">
    <location>
        <begin position="23"/>
        <end position="366"/>
    </location>
</feature>
<comment type="caution">
    <text evidence="3">The sequence shown here is derived from an EMBL/GenBank/DDBJ whole genome shotgun (WGS) entry which is preliminary data.</text>
</comment>
<dbReference type="Gene3D" id="1.25.40.10">
    <property type="entry name" value="Tetratricopeptide repeat domain"/>
    <property type="match status" value="2"/>
</dbReference>
<organism evidence="3 4">
    <name type="scientific">Methylopila jiangsuensis</name>
    <dbReference type="NCBI Taxonomy" id="586230"/>
    <lineage>
        <taxon>Bacteria</taxon>
        <taxon>Pseudomonadati</taxon>
        <taxon>Pseudomonadota</taxon>
        <taxon>Alphaproteobacteria</taxon>
        <taxon>Hyphomicrobiales</taxon>
        <taxon>Methylopilaceae</taxon>
        <taxon>Methylopila</taxon>
    </lineage>
</organism>
<feature type="region of interest" description="Disordered" evidence="1">
    <location>
        <begin position="19"/>
        <end position="68"/>
    </location>
</feature>
<sequence length="366" mass="38612">MNRGRRAATLALTLALTGGALAAEPRPAAPRTDVPSFRDMMTLPTPGSGPAPQPAAKPQPAPEAPPDPRADLAYGAYQRGLYIEAFNLAKARAEGPRLNAPAMTLLGELHAKGQGVPRDMKAAVGWYERASDLGDRQAMLELGLLKLRGEDGVERDPKGAVELFQAAGELNQPAALYNLALLKLQGEVTPEDAKSAAADMRAAAKLGEPDAQYAYAVLLKEGRGVEADLDQSVAWLARAAAQDQPAALVEYGIAVFNGKGIPKDEDEAARLFRRAADRGNAIGQNRLARLYAHGRGVARDPVRAAAWHRMAAAQGLVDTWLEGYVQTLSDADRKAADALYATWSTGFGPEFAAAPAAPSPQAAGKP</sequence>
<protein>
    <submittedName>
        <fullName evidence="3">HcpA family protein</fullName>
    </submittedName>
</protein>
<dbReference type="Proteomes" id="UP001143364">
    <property type="component" value="Unassembled WGS sequence"/>
</dbReference>
<dbReference type="EMBL" id="BSFK01000013">
    <property type="protein sequence ID" value="GLK77218.1"/>
    <property type="molecule type" value="Genomic_DNA"/>
</dbReference>
<dbReference type="PANTHER" id="PTHR11102:SF160">
    <property type="entry name" value="ERAD-ASSOCIATED E3 UBIQUITIN-PROTEIN LIGASE COMPONENT HRD3"/>
    <property type="match status" value="1"/>
</dbReference>
<dbReference type="Pfam" id="PF08238">
    <property type="entry name" value="Sel1"/>
    <property type="match status" value="6"/>
</dbReference>
<keyword evidence="2" id="KW-0732">Signal</keyword>
<reference evidence="3" key="1">
    <citation type="journal article" date="2014" name="Int. J. Syst. Evol. Microbiol.">
        <title>Complete genome sequence of Corynebacterium casei LMG S-19264T (=DSM 44701T), isolated from a smear-ripened cheese.</title>
        <authorList>
            <consortium name="US DOE Joint Genome Institute (JGI-PGF)"/>
            <person name="Walter F."/>
            <person name="Albersmeier A."/>
            <person name="Kalinowski J."/>
            <person name="Ruckert C."/>
        </authorList>
    </citation>
    <scope>NUCLEOTIDE SEQUENCE</scope>
    <source>
        <strain evidence="3">VKM B-2555</strain>
    </source>
</reference>
<evidence type="ECO:0000256" key="1">
    <source>
        <dbReference type="SAM" id="MobiDB-lite"/>
    </source>
</evidence>
<proteinExistence type="predicted"/>
<dbReference type="SMART" id="SM00671">
    <property type="entry name" value="SEL1"/>
    <property type="match status" value="6"/>
</dbReference>
<dbReference type="InterPro" id="IPR006597">
    <property type="entry name" value="Sel1-like"/>
</dbReference>
<dbReference type="InterPro" id="IPR011990">
    <property type="entry name" value="TPR-like_helical_dom_sf"/>
</dbReference>
<evidence type="ECO:0000313" key="4">
    <source>
        <dbReference type="Proteomes" id="UP001143364"/>
    </source>
</evidence>
<keyword evidence="4" id="KW-1185">Reference proteome</keyword>
<reference evidence="3" key="2">
    <citation type="submission" date="2023-01" db="EMBL/GenBank/DDBJ databases">
        <authorList>
            <person name="Sun Q."/>
            <person name="Evtushenko L."/>
        </authorList>
    </citation>
    <scope>NUCLEOTIDE SEQUENCE</scope>
    <source>
        <strain evidence="3">VKM B-2555</strain>
    </source>
</reference>
<dbReference type="RefSeq" id="WP_271205075.1">
    <property type="nucleotide sequence ID" value="NZ_BSFK01000013.1"/>
</dbReference>
<dbReference type="InterPro" id="IPR050767">
    <property type="entry name" value="Sel1_AlgK"/>
</dbReference>
<dbReference type="SUPFAM" id="SSF81901">
    <property type="entry name" value="HCP-like"/>
    <property type="match status" value="1"/>
</dbReference>